<reference evidence="2 3" key="1">
    <citation type="submission" date="2016-02" db="EMBL/GenBank/DDBJ databases">
        <authorList>
            <person name="Wen L."/>
            <person name="He K."/>
            <person name="Yang H."/>
        </authorList>
    </citation>
    <scope>NUCLEOTIDE SEQUENCE [LARGE SCALE GENOMIC DNA]</scope>
    <source>
        <strain evidence="2 3">DSM 22607</strain>
    </source>
</reference>
<name>A0A136Q479_9FIRM</name>
<sequence length="54" mass="6124">MRGSGFGNRGGRTGPGPQQAGRETAYEVRSGQELKQISFLAFFFFKRKKNQDKR</sequence>
<gene>
    <name evidence="2" type="ORF">HMPREF3293_01674</name>
</gene>
<evidence type="ECO:0000313" key="3">
    <source>
        <dbReference type="Proteomes" id="UP000070366"/>
    </source>
</evidence>
<proteinExistence type="predicted"/>
<accession>A0A136Q479</accession>
<dbReference type="Proteomes" id="UP000070366">
    <property type="component" value="Unassembled WGS sequence"/>
</dbReference>
<evidence type="ECO:0000313" key="2">
    <source>
        <dbReference type="EMBL" id="KXK65460.1"/>
    </source>
</evidence>
<protein>
    <submittedName>
        <fullName evidence="2">Uncharacterized protein</fullName>
    </submittedName>
</protein>
<keyword evidence="3" id="KW-1185">Reference proteome</keyword>
<comment type="caution">
    <text evidence="2">The sequence shown here is derived from an EMBL/GenBank/DDBJ whole genome shotgun (WGS) entry which is preliminary data.</text>
</comment>
<dbReference type="AlphaFoldDB" id="A0A136Q479"/>
<feature type="compositionally biased region" description="Gly residues" evidence="1">
    <location>
        <begin position="1"/>
        <end position="14"/>
    </location>
</feature>
<evidence type="ECO:0000256" key="1">
    <source>
        <dbReference type="SAM" id="MobiDB-lite"/>
    </source>
</evidence>
<feature type="region of interest" description="Disordered" evidence="1">
    <location>
        <begin position="1"/>
        <end position="29"/>
    </location>
</feature>
<dbReference type="EMBL" id="LSZW01000061">
    <property type="protein sequence ID" value="KXK65460.1"/>
    <property type="molecule type" value="Genomic_DNA"/>
</dbReference>
<dbReference type="STRING" id="626937.HMPREF3293_01674"/>
<organism evidence="2 3">
    <name type="scientific">Christensenella minuta</name>
    <dbReference type="NCBI Taxonomy" id="626937"/>
    <lineage>
        <taxon>Bacteria</taxon>
        <taxon>Bacillati</taxon>
        <taxon>Bacillota</taxon>
        <taxon>Clostridia</taxon>
        <taxon>Christensenellales</taxon>
        <taxon>Christensenellaceae</taxon>
        <taxon>Christensenella</taxon>
    </lineage>
</organism>